<evidence type="ECO:0000256" key="4">
    <source>
        <dbReference type="ARBA" id="ARBA00022989"/>
    </source>
</evidence>
<sequence>MEKPLNTGDGLWNEDLAPTSESARTWRWYHYTALWIGMVMCIPAYTLAASLIEGGMSWGQAVATVFLGNAVVLVPMLLIGHAGAKYGIPYAVLVRASFGTRGGRIPALLRALVACGWYSIQSWFGGAMIYTLAGVLLGHPLGGAPIAALGINLGQLGCFLAFWAIQFYFVVHGIDSIRKLETYTAPIKIVICFVLLWWVWAKAGGFGPILDQPSQFVEGGKKAGQFWPTFWPSLTAMVGFWATLALNIPDFTRFAKSQKDQLIGQTVGLPGPMGLVALLAVIVTSATVVLFGKALWDPVDVASRMTGAGVLIALIVLLIDTVSVNLAANLVGPAYDFAALVPSKITYKIGGYITASIAIVLMPWKILESTQGYIFTWLIGYSALLGPVAGILVVDYYLIRKTNLDVPQLYVEGGKYSYGNGWNPVAIAAFVLGVLPNIPGFLNAAFPAAFPHIPEVFKVVYTYAWFVGLAVAAIVYRLGMMRNAEVPAISADPA</sequence>
<feature type="transmembrane region" description="Helical" evidence="6">
    <location>
        <begin position="269"/>
        <end position="296"/>
    </location>
</feature>
<feature type="transmembrane region" description="Helical" evidence="6">
    <location>
        <begin position="459"/>
        <end position="479"/>
    </location>
</feature>
<reference evidence="8" key="1">
    <citation type="journal article" date="2022" name="Int. J. Syst. Evol. Microbiol.">
        <title>Anaeromyxobacter oryzae sp. nov., Anaeromyxobacter diazotrophicus sp. nov. and Anaeromyxobacter paludicola sp. nov., isolated from paddy soils.</title>
        <authorList>
            <person name="Itoh H."/>
            <person name="Xu Z."/>
            <person name="Mise K."/>
            <person name="Masuda Y."/>
            <person name="Ushijima N."/>
            <person name="Hayakawa C."/>
            <person name="Shiratori Y."/>
            <person name="Senoo K."/>
        </authorList>
    </citation>
    <scope>NUCLEOTIDE SEQUENCE [LARGE SCALE GENOMIC DNA]</scope>
    <source>
        <strain evidence="8">Red232</strain>
    </source>
</reference>
<feature type="transmembrane region" description="Helical" evidence="6">
    <location>
        <begin position="111"/>
        <end position="133"/>
    </location>
</feature>
<dbReference type="InterPro" id="IPR012681">
    <property type="entry name" value="NCS1"/>
</dbReference>
<comment type="subcellular location">
    <subcellularLocation>
        <location evidence="1">Membrane</location>
        <topology evidence="1">Multi-pass membrane protein</topology>
    </subcellularLocation>
</comment>
<protein>
    <submittedName>
        <fullName evidence="7">Nitrate reductase</fullName>
    </submittedName>
</protein>
<evidence type="ECO:0000313" key="8">
    <source>
        <dbReference type="Proteomes" id="UP001162891"/>
    </source>
</evidence>
<comment type="similarity">
    <text evidence="2">Belongs to the purine-cytosine permease (2.A.39) family.</text>
</comment>
<dbReference type="InterPro" id="IPR001248">
    <property type="entry name" value="Pur-cyt_permease"/>
</dbReference>
<feature type="transmembrane region" description="Helical" evidence="6">
    <location>
        <begin position="420"/>
        <end position="439"/>
    </location>
</feature>
<gene>
    <name evidence="7" type="ORF">AMOR_14750</name>
</gene>
<feature type="transmembrane region" description="Helical" evidence="6">
    <location>
        <begin position="349"/>
        <end position="367"/>
    </location>
</feature>
<keyword evidence="8" id="KW-1185">Reference proteome</keyword>
<dbReference type="CDD" id="cd11485">
    <property type="entry name" value="SLC-NCS1sbd_YbbW-like"/>
    <property type="match status" value="1"/>
</dbReference>
<evidence type="ECO:0000256" key="3">
    <source>
        <dbReference type="ARBA" id="ARBA00022692"/>
    </source>
</evidence>
<feature type="transmembrane region" description="Helical" evidence="6">
    <location>
        <begin position="183"/>
        <end position="200"/>
    </location>
</feature>
<keyword evidence="3 6" id="KW-0812">Transmembrane</keyword>
<accession>A0ABM7WSP0</accession>
<feature type="transmembrane region" description="Helical" evidence="6">
    <location>
        <begin position="373"/>
        <end position="399"/>
    </location>
</feature>
<dbReference type="RefSeq" id="WP_248360152.1">
    <property type="nucleotide sequence ID" value="NZ_AP025591.1"/>
</dbReference>
<keyword evidence="5 6" id="KW-0472">Membrane</keyword>
<feature type="transmembrane region" description="Helical" evidence="6">
    <location>
        <begin position="230"/>
        <end position="248"/>
    </location>
</feature>
<dbReference type="PANTHER" id="PTHR30618:SF0">
    <property type="entry name" value="PURINE-URACIL PERMEASE NCS1"/>
    <property type="match status" value="1"/>
</dbReference>
<dbReference type="Gene3D" id="1.10.4160.10">
    <property type="entry name" value="Hydantoin permease"/>
    <property type="match status" value="1"/>
</dbReference>
<feature type="transmembrane region" description="Helical" evidence="6">
    <location>
        <begin position="28"/>
        <end position="52"/>
    </location>
</feature>
<evidence type="ECO:0000256" key="2">
    <source>
        <dbReference type="ARBA" id="ARBA00008974"/>
    </source>
</evidence>
<evidence type="ECO:0000313" key="7">
    <source>
        <dbReference type="EMBL" id="BDG02479.1"/>
    </source>
</evidence>
<name>A0ABM7WSP0_9BACT</name>
<feature type="transmembrane region" description="Helical" evidence="6">
    <location>
        <begin position="145"/>
        <end position="171"/>
    </location>
</feature>
<dbReference type="Pfam" id="PF02133">
    <property type="entry name" value="Transp_cyt_pur"/>
    <property type="match status" value="1"/>
</dbReference>
<evidence type="ECO:0000256" key="1">
    <source>
        <dbReference type="ARBA" id="ARBA00004141"/>
    </source>
</evidence>
<dbReference type="EMBL" id="AP025591">
    <property type="protein sequence ID" value="BDG02479.1"/>
    <property type="molecule type" value="Genomic_DNA"/>
</dbReference>
<evidence type="ECO:0000256" key="5">
    <source>
        <dbReference type="ARBA" id="ARBA00023136"/>
    </source>
</evidence>
<feature type="transmembrane region" description="Helical" evidence="6">
    <location>
        <begin position="308"/>
        <end position="328"/>
    </location>
</feature>
<organism evidence="7 8">
    <name type="scientific">Anaeromyxobacter oryzae</name>
    <dbReference type="NCBI Taxonomy" id="2918170"/>
    <lineage>
        <taxon>Bacteria</taxon>
        <taxon>Pseudomonadati</taxon>
        <taxon>Myxococcota</taxon>
        <taxon>Myxococcia</taxon>
        <taxon>Myxococcales</taxon>
        <taxon>Cystobacterineae</taxon>
        <taxon>Anaeromyxobacteraceae</taxon>
        <taxon>Anaeromyxobacter</taxon>
    </lineage>
</organism>
<dbReference type="Proteomes" id="UP001162891">
    <property type="component" value="Chromosome"/>
</dbReference>
<evidence type="ECO:0000256" key="6">
    <source>
        <dbReference type="SAM" id="Phobius"/>
    </source>
</evidence>
<dbReference type="PANTHER" id="PTHR30618">
    <property type="entry name" value="NCS1 FAMILY PURINE/PYRIMIDINE TRANSPORTER"/>
    <property type="match status" value="1"/>
</dbReference>
<dbReference type="InterPro" id="IPR045225">
    <property type="entry name" value="Uracil/uridine/allantoin_perm"/>
</dbReference>
<dbReference type="NCBIfam" id="TIGR00800">
    <property type="entry name" value="ncs1"/>
    <property type="match status" value="1"/>
</dbReference>
<keyword evidence="4 6" id="KW-1133">Transmembrane helix</keyword>
<proteinExistence type="inferred from homology"/>